<dbReference type="EMBL" id="JAUSWA010000073">
    <property type="protein sequence ID" value="MDQ0497352.1"/>
    <property type="molecule type" value="Genomic_DNA"/>
</dbReference>
<evidence type="ECO:0000313" key="2">
    <source>
        <dbReference type="EMBL" id="MDQ0497352.1"/>
    </source>
</evidence>
<evidence type="ECO:0000256" key="1">
    <source>
        <dbReference type="SAM" id="MobiDB-lite"/>
    </source>
</evidence>
<dbReference type="InterPro" id="IPR046929">
    <property type="entry name" value="HTH_Tnp"/>
</dbReference>
<dbReference type="RefSeq" id="WP_307500596.1">
    <property type="nucleotide sequence ID" value="NZ_JAUSWA010000073.1"/>
</dbReference>
<feature type="region of interest" description="Disordered" evidence="1">
    <location>
        <begin position="85"/>
        <end position="109"/>
    </location>
</feature>
<evidence type="ECO:0000313" key="3">
    <source>
        <dbReference type="Proteomes" id="UP001242811"/>
    </source>
</evidence>
<organism evidence="2 3">
    <name type="scientific">Paenibacillus brasilensis</name>
    <dbReference type="NCBI Taxonomy" id="128574"/>
    <lineage>
        <taxon>Bacteria</taxon>
        <taxon>Bacillati</taxon>
        <taxon>Bacillota</taxon>
        <taxon>Bacilli</taxon>
        <taxon>Bacillales</taxon>
        <taxon>Paenibacillaceae</taxon>
        <taxon>Paenibacillus</taxon>
    </lineage>
</organism>
<dbReference type="Pfam" id="PF20310">
    <property type="entry name" value="HTH_Tnp_2"/>
    <property type="match status" value="1"/>
</dbReference>
<comment type="caution">
    <text evidence="2">The sequence shown here is derived from an EMBL/GenBank/DDBJ whole genome shotgun (WGS) entry which is preliminary data.</text>
</comment>
<gene>
    <name evidence="2" type="ORF">QOZ95_005593</name>
</gene>
<keyword evidence="3" id="KW-1185">Reference proteome</keyword>
<name>A0ABU0L7S4_9BACL</name>
<dbReference type="Proteomes" id="UP001242811">
    <property type="component" value="Unassembled WGS sequence"/>
</dbReference>
<sequence>MATGEQRFSESQIRQMEDHANVLHITERSIAYQPTFKLAALKAYQEGKTPAEIFREAGFNLDMIGRENPNRCLKRWRKTFASQGEAGLLEEQRGKGSTGRPAAEQSMEKKLAQAEARIKLLEAENDFLKKFEALERQAQQNQC</sequence>
<evidence type="ECO:0008006" key="4">
    <source>
        <dbReference type="Google" id="ProtNLM"/>
    </source>
</evidence>
<reference evidence="2 3" key="1">
    <citation type="submission" date="2023-07" db="EMBL/GenBank/DDBJ databases">
        <title>Genomic Encyclopedia of Type Strains, Phase IV (KMG-IV): sequencing the most valuable type-strain genomes for metagenomic binning, comparative biology and taxonomic classification.</title>
        <authorList>
            <person name="Goeker M."/>
        </authorList>
    </citation>
    <scope>NUCLEOTIDE SEQUENCE [LARGE SCALE GENOMIC DNA]</scope>
    <source>
        <strain evidence="2 3">DSM 14914</strain>
    </source>
</reference>
<dbReference type="InterPro" id="IPR009057">
    <property type="entry name" value="Homeodomain-like_sf"/>
</dbReference>
<proteinExistence type="predicted"/>
<accession>A0ABU0L7S4</accession>
<protein>
    <recommendedName>
        <fullName evidence="4">Transposase</fullName>
    </recommendedName>
</protein>
<dbReference type="SUPFAM" id="SSF46689">
    <property type="entry name" value="Homeodomain-like"/>
    <property type="match status" value="1"/>
</dbReference>